<protein>
    <recommendedName>
        <fullName evidence="2">DUF3810 domain-containing protein</fullName>
    </recommendedName>
</protein>
<sequence length="177" mass="18962">MLFSRNIPAPKGVTFSTGMSYAGLAGIFIPFTGEANVNIDAPDFLLVSSAAHESAHLMGVAREDEANFVSYLACASSGDAEMQYSGVMLALIYCGNALASADNALYSKLWQTYTAGMVRDLSNNSAYWDSFEGPVEEAVNNINDSYLKANAQPEGVKSYGRMVDLMLAYYGVNGLGF</sequence>
<accession>A0A645IBB1</accession>
<comment type="caution">
    <text evidence="1">The sequence shown here is derived from an EMBL/GenBank/DDBJ whole genome shotgun (WGS) entry which is preliminary data.</text>
</comment>
<name>A0A645IBB1_9ZZZZ</name>
<reference evidence="1" key="1">
    <citation type="submission" date="2019-08" db="EMBL/GenBank/DDBJ databases">
        <authorList>
            <person name="Kucharzyk K."/>
            <person name="Murdoch R.W."/>
            <person name="Higgins S."/>
            <person name="Loffler F."/>
        </authorList>
    </citation>
    <scope>NUCLEOTIDE SEQUENCE</scope>
</reference>
<dbReference type="EMBL" id="VSSQ01110995">
    <property type="protein sequence ID" value="MPN48555.1"/>
    <property type="molecule type" value="Genomic_DNA"/>
</dbReference>
<dbReference type="AlphaFoldDB" id="A0A645IBB1"/>
<evidence type="ECO:0000313" key="1">
    <source>
        <dbReference type="EMBL" id="MPN48555.1"/>
    </source>
</evidence>
<evidence type="ECO:0008006" key="2">
    <source>
        <dbReference type="Google" id="ProtNLM"/>
    </source>
</evidence>
<dbReference type="InterPro" id="IPR024294">
    <property type="entry name" value="DUF3810"/>
</dbReference>
<proteinExistence type="predicted"/>
<gene>
    <name evidence="1" type="ORF">SDC9_196165</name>
</gene>
<dbReference type="Pfam" id="PF12725">
    <property type="entry name" value="DUF3810"/>
    <property type="match status" value="1"/>
</dbReference>
<organism evidence="1">
    <name type="scientific">bioreactor metagenome</name>
    <dbReference type="NCBI Taxonomy" id="1076179"/>
    <lineage>
        <taxon>unclassified sequences</taxon>
        <taxon>metagenomes</taxon>
        <taxon>ecological metagenomes</taxon>
    </lineage>
</organism>